<keyword evidence="2" id="KW-1185">Reference proteome</keyword>
<dbReference type="OrthoDB" id="2447803at2759"/>
<dbReference type="Gene3D" id="3.80.10.10">
    <property type="entry name" value="Ribonuclease Inhibitor"/>
    <property type="match status" value="1"/>
</dbReference>
<evidence type="ECO:0000313" key="1">
    <source>
        <dbReference type="EMBL" id="KZT33593.1"/>
    </source>
</evidence>
<name>A0A165YTM1_9AGAM</name>
<dbReference type="AlphaFoldDB" id="A0A165YTM1"/>
<gene>
    <name evidence="1" type="ORF">SISSUDRAFT_1122797</name>
</gene>
<protein>
    <recommendedName>
        <fullName evidence="3">F-box domain-containing protein</fullName>
    </recommendedName>
</protein>
<dbReference type="EMBL" id="KV428231">
    <property type="protein sequence ID" value="KZT33593.1"/>
    <property type="molecule type" value="Genomic_DNA"/>
</dbReference>
<accession>A0A165YTM1</accession>
<dbReference type="Proteomes" id="UP000076798">
    <property type="component" value="Unassembled WGS sequence"/>
</dbReference>
<proteinExistence type="predicted"/>
<evidence type="ECO:0000313" key="2">
    <source>
        <dbReference type="Proteomes" id="UP000076798"/>
    </source>
</evidence>
<sequence>MSQRYTALQAFWETPELIAICFDFLDNGTLSACARLSKRLSEHALDSLYRDGPGYVRMLKLLGEMEEDEEGMLSFHDDVTPADWDRFRHYSSRVHALAVDSLDDPFQRLTNSAMVDLLTTLPPGEVLLPSLRRLHWEDASSRTTPFITILLHERLQVIHLTIEESDMELVLQHLARRSPKLNTLHLKINNSHLWGDYDAGDIQKAIAEVLRGFPCLQSIALPACLASIDTICSLSRNANIVRLWLTTFAIKETKVDERERQREKICDRSPETFAGLRALSLDSTILIGLSKTFLGGNMTGLVSLHVEISEENHLPTCLTFVSTAYPNLRDLVVIYAMWNPQLARSSFKGTLTMDMLEPLLSMRRLESLVLDHPEPPELSDADLARFARSFPELRHLELCVHAWGLRPEKIPTLSCLLSFAEHCRKLISIGIYMDAAVRPPIVGPDQKAFASSLRVMQVFCSVIGDNHVVDYLAAILPPDAELTQSRYSSRLVPVTGELSDHFPTLYSNDGLEIPHIVWRDQWRKASFLLADLRNVRYLAAHGRKKNEEA</sequence>
<dbReference type="SUPFAM" id="SSF52047">
    <property type="entry name" value="RNI-like"/>
    <property type="match status" value="1"/>
</dbReference>
<reference evidence="1 2" key="1">
    <citation type="journal article" date="2016" name="Mol. Biol. Evol.">
        <title>Comparative Genomics of Early-Diverging Mushroom-Forming Fungi Provides Insights into the Origins of Lignocellulose Decay Capabilities.</title>
        <authorList>
            <person name="Nagy L.G."/>
            <person name="Riley R."/>
            <person name="Tritt A."/>
            <person name="Adam C."/>
            <person name="Daum C."/>
            <person name="Floudas D."/>
            <person name="Sun H."/>
            <person name="Yadav J.S."/>
            <person name="Pangilinan J."/>
            <person name="Larsson K.H."/>
            <person name="Matsuura K."/>
            <person name="Barry K."/>
            <person name="Labutti K."/>
            <person name="Kuo R."/>
            <person name="Ohm R.A."/>
            <person name="Bhattacharya S.S."/>
            <person name="Shirouzu T."/>
            <person name="Yoshinaga Y."/>
            <person name="Martin F.M."/>
            <person name="Grigoriev I.V."/>
            <person name="Hibbett D.S."/>
        </authorList>
    </citation>
    <scope>NUCLEOTIDE SEQUENCE [LARGE SCALE GENOMIC DNA]</scope>
    <source>
        <strain evidence="1 2">HHB10207 ss-3</strain>
    </source>
</reference>
<organism evidence="1 2">
    <name type="scientific">Sistotremastrum suecicum HHB10207 ss-3</name>
    <dbReference type="NCBI Taxonomy" id="1314776"/>
    <lineage>
        <taxon>Eukaryota</taxon>
        <taxon>Fungi</taxon>
        <taxon>Dikarya</taxon>
        <taxon>Basidiomycota</taxon>
        <taxon>Agaricomycotina</taxon>
        <taxon>Agaricomycetes</taxon>
        <taxon>Sistotremastrales</taxon>
        <taxon>Sistotremastraceae</taxon>
        <taxon>Sistotremastrum</taxon>
    </lineage>
</organism>
<evidence type="ECO:0008006" key="3">
    <source>
        <dbReference type="Google" id="ProtNLM"/>
    </source>
</evidence>
<dbReference type="InterPro" id="IPR032675">
    <property type="entry name" value="LRR_dom_sf"/>
</dbReference>